<dbReference type="Pfam" id="PF13087">
    <property type="entry name" value="AAA_12"/>
    <property type="match status" value="1"/>
</dbReference>
<keyword evidence="5" id="KW-1185">Reference proteome</keyword>
<proteinExistence type="predicted"/>
<evidence type="ECO:0000259" key="2">
    <source>
        <dbReference type="Pfam" id="PF13086"/>
    </source>
</evidence>
<dbReference type="SUPFAM" id="SSF52540">
    <property type="entry name" value="P-loop containing nucleoside triphosphate hydrolases"/>
    <property type="match status" value="1"/>
</dbReference>
<comment type="caution">
    <text evidence="4">The sequence shown here is derived from an EMBL/GenBank/DDBJ whole genome shotgun (WGS) entry which is preliminary data.</text>
</comment>
<feature type="domain" description="DNA2/NAM7 helicase helicase" evidence="2">
    <location>
        <begin position="1305"/>
        <end position="1336"/>
    </location>
</feature>
<dbReference type="InterPro" id="IPR007855">
    <property type="entry name" value="RDRP"/>
</dbReference>
<protein>
    <submittedName>
        <fullName evidence="4">RdRP-domain-containing protein</fullName>
    </submittedName>
</protein>
<dbReference type="GO" id="GO:0030422">
    <property type="term" value="P:siRNA processing"/>
    <property type="evidence" value="ECO:0007669"/>
    <property type="project" value="TreeGrafter"/>
</dbReference>
<dbReference type="GO" id="GO:0004386">
    <property type="term" value="F:helicase activity"/>
    <property type="evidence" value="ECO:0007669"/>
    <property type="project" value="InterPro"/>
</dbReference>
<dbReference type="CDD" id="cd18808">
    <property type="entry name" value="SF1_C_Upf1"/>
    <property type="match status" value="1"/>
</dbReference>
<evidence type="ECO:0000313" key="5">
    <source>
        <dbReference type="Proteomes" id="UP001163846"/>
    </source>
</evidence>
<dbReference type="PANTHER" id="PTHR23079:SF55">
    <property type="entry name" value="RNA-DIRECTED RNA POLYMERASE"/>
    <property type="match status" value="1"/>
</dbReference>
<dbReference type="Pfam" id="PF13086">
    <property type="entry name" value="AAA_11"/>
    <property type="match status" value="1"/>
</dbReference>
<dbReference type="PANTHER" id="PTHR23079">
    <property type="entry name" value="RNA-DEPENDENT RNA POLYMERASE"/>
    <property type="match status" value="1"/>
</dbReference>
<dbReference type="InterPro" id="IPR041679">
    <property type="entry name" value="DNA2/NAM7-like_C"/>
</dbReference>
<dbReference type="InterPro" id="IPR057596">
    <property type="entry name" value="RDRP_core"/>
</dbReference>
<dbReference type="InterPro" id="IPR027417">
    <property type="entry name" value="P-loop_NTPase"/>
</dbReference>
<dbReference type="GO" id="GO:0031380">
    <property type="term" value="C:nuclear RNA-directed RNA polymerase complex"/>
    <property type="evidence" value="ECO:0007669"/>
    <property type="project" value="TreeGrafter"/>
</dbReference>
<reference evidence="4" key="1">
    <citation type="submission" date="2022-08" db="EMBL/GenBank/DDBJ databases">
        <authorList>
            <consortium name="DOE Joint Genome Institute"/>
            <person name="Min B."/>
            <person name="Riley R."/>
            <person name="Sierra-Patev S."/>
            <person name="Naranjo-Ortiz M."/>
            <person name="Looney B."/>
            <person name="Konkel Z."/>
            <person name="Slot J.C."/>
            <person name="Sakamoto Y."/>
            <person name="Steenwyk J.L."/>
            <person name="Rokas A."/>
            <person name="Carro J."/>
            <person name="Camarero S."/>
            <person name="Ferreira P."/>
            <person name="Molpeceres G."/>
            <person name="Ruiz-Duenas F.J."/>
            <person name="Serrano A."/>
            <person name="Henrissat B."/>
            <person name="Drula E."/>
            <person name="Hughes K.W."/>
            <person name="Mata J.L."/>
            <person name="Ishikawa N.K."/>
            <person name="Vargas-Isla R."/>
            <person name="Ushijima S."/>
            <person name="Smith C.A."/>
            <person name="Ahrendt S."/>
            <person name="Andreopoulos W."/>
            <person name="He G."/>
            <person name="Labutti K."/>
            <person name="Lipzen A."/>
            <person name="Ng V."/>
            <person name="Sandor L."/>
            <person name="Barry K."/>
            <person name="Martinez A.T."/>
            <person name="Xiao Y."/>
            <person name="Gibbons J.G."/>
            <person name="Terashima K."/>
            <person name="Hibbett D.S."/>
            <person name="Grigoriev I.V."/>
        </authorList>
    </citation>
    <scope>NUCLEOTIDE SEQUENCE</scope>
    <source>
        <strain evidence="4">TFB9207</strain>
    </source>
</reference>
<evidence type="ECO:0000259" key="3">
    <source>
        <dbReference type="Pfam" id="PF13087"/>
    </source>
</evidence>
<dbReference type="Proteomes" id="UP001163846">
    <property type="component" value="Unassembled WGS sequence"/>
</dbReference>
<dbReference type="GO" id="GO:0003968">
    <property type="term" value="F:RNA-directed RNA polymerase activity"/>
    <property type="evidence" value="ECO:0007669"/>
    <property type="project" value="UniProtKB-KW"/>
</dbReference>
<dbReference type="EMBL" id="MU805999">
    <property type="protein sequence ID" value="KAJ3842639.1"/>
    <property type="molecule type" value="Genomic_DNA"/>
</dbReference>
<evidence type="ECO:0000259" key="1">
    <source>
        <dbReference type="Pfam" id="PF05183"/>
    </source>
</evidence>
<dbReference type="Gene3D" id="3.40.50.300">
    <property type="entry name" value="P-loop containing nucleotide triphosphate hydrolases"/>
    <property type="match status" value="2"/>
</dbReference>
<organism evidence="4 5">
    <name type="scientific">Lentinula raphanica</name>
    <dbReference type="NCBI Taxonomy" id="153919"/>
    <lineage>
        <taxon>Eukaryota</taxon>
        <taxon>Fungi</taxon>
        <taxon>Dikarya</taxon>
        <taxon>Basidiomycota</taxon>
        <taxon>Agaricomycotina</taxon>
        <taxon>Agaricomycetes</taxon>
        <taxon>Agaricomycetidae</taxon>
        <taxon>Agaricales</taxon>
        <taxon>Marasmiineae</taxon>
        <taxon>Omphalotaceae</taxon>
        <taxon>Lentinula</taxon>
    </lineage>
</organism>
<name>A0AA38UIH8_9AGAR</name>
<evidence type="ECO:0000313" key="4">
    <source>
        <dbReference type="EMBL" id="KAJ3842639.1"/>
    </source>
</evidence>
<gene>
    <name evidence="4" type="ORF">F5878DRAFT_529390</name>
</gene>
<feature type="domain" description="DNA2/NAM7 helicase-like C-terminal" evidence="3">
    <location>
        <begin position="1345"/>
        <end position="1550"/>
    </location>
</feature>
<feature type="domain" description="RDRP core" evidence="1">
    <location>
        <begin position="96"/>
        <end position="569"/>
    </location>
</feature>
<dbReference type="Pfam" id="PF05183">
    <property type="entry name" value="RdRP"/>
    <property type="match status" value="1"/>
</dbReference>
<dbReference type="InterPro" id="IPR047187">
    <property type="entry name" value="SF1_C_Upf1"/>
</dbReference>
<sequence>MVNNNEYILRANPTPEDAEWRFDNIPLRFLGRNPITTAEGRERRFAKLIIFTPEKISLQVAQLSSNRVVMREDPSKLVIASFEKFRFPEQRPSVATDYMIRMFKSGLFLNGTQYRFFGHGNSQLRGRGCYLREANNDEELDNIIYSLGELKGIMNVAKRAKRIGLLFSGAEVDFLLRPEYVGDIDDLMTGDENFSDGCGLISKRLCVQIARKKRVVFQARNYTPCVYQIRYKGYKGVVMIHPDMDQEKKHLIEFRKSMKKFKSTIDDTFAVVGYSTPYSFGRLNNDIVVLLSSLGITNEVFLAKQEAYFNWIEQATSDVIKGFEFLASQGPKYFEDANRLVLDGFTPDLLRTIRGAQNSELAAFKKNDDLKKERVRMLVHKSRRLYGVCDPHRILREGEVHVRVMTSRNGCSTIIGTDVIVVRNPCLHPGDILKLRAVDKPELSHLVDCVVFASQGKRSPTAMSSGGDLDGDEYFVCWDPDIVPSRVFESYDYPPNKEITQKTITRQDLARYFAAYNSSGMAQTSALHNKWARYHPQGAMSPQCQELNALYSQAVDGAHVKIPERLRKPPEPPEGSRFVLTELFQAAQTWSQGFLVRQGVAESASVSVDEADELIKRLFSVSESTVSEYKLLELARRIARKHDISFRPYLSYINYGALQTHEKYELAQTMEMSLEEEAYMWNSLLRSDIVSPKELTDKKLSGPLRVQRLYSSKDVGIHAFFGYLVRAMQNFTRKLLYCGDGNLQLFNKHRANTFIHIRKPPVNSNEAFITSIALQQISARVQRQMGRINRTPVASVEIHVVSNRDRIAHELFDLRFDHVTTEEFLKRFAHVDKTYLPNTLQDVDLDSLPEPLRVVFAEPANETRVKRLLSMEHITTQVLDQCADFAWIHHADHQLFWIFDTILNLQPMNQGLVLKWLDTQPLLVFCILKKFIADESNSLPAPWTVLGPTIVQHIIRAAHAVPIAALYALEKLKTTVAAIEFHNYLEILELAMISIRAPQQIIETLMVLHECREAVRAESPAKEYAHKQALAVAVDRAQEAADVCPCDEDGKIKRQRSAPAVVPLFAVEGDVFNVVAHIRVDSPTTIRLHSHVRFRAASKPEKGVMDSEILDGLVTLSESGEIRVKLVHRPPPEFERMEWYLYDVGSVATFRAMVDAIRRLALEGPECCRFSRMITDAFPEDDDGDDAGVIEDVAAISAPIDANDLNESQYEAIRRTRQAQVSLIWGPPAVDNVLERFVRLNDSINIVPTDKIIRFATDSFRVGKSVKSFTVESRVGGEIVRDSRRREKAERLIRESTIIFTTCASAGLEPVGLIPLVKGCKKAVLVGDHVQLRPMVRTLGPALLYDVSLFERLYKGPDRVRLSKTMLNVQYRFPEALASFPSGEFYNGELRSDIRGERASEILRSLLDSKFPWPRTDAGEVQPAVFIHCGTEEDLGGQSKSNEGQGILIKHIIQLLSTSQATDNHIPDGDLPSITILSPYTKQTKHLRSILHSSVSVSTIDSFQGRESDIIIFSTVRSNAIRDIGFVEDERRLNVAWTRARKALIVVGDKNTMTASVERWQRAIKSCIEIEIPMPV</sequence>
<accession>A0AA38UIH8</accession>
<dbReference type="GO" id="GO:0003723">
    <property type="term" value="F:RNA binding"/>
    <property type="evidence" value="ECO:0007669"/>
    <property type="project" value="UniProtKB-KW"/>
</dbReference>
<dbReference type="InterPro" id="IPR041677">
    <property type="entry name" value="DNA2/NAM7_AAA_11"/>
</dbReference>